<proteinExistence type="predicted"/>
<gene>
    <name evidence="2" type="ordered locus">Hoch_6658</name>
</gene>
<feature type="region of interest" description="Disordered" evidence="1">
    <location>
        <begin position="164"/>
        <end position="194"/>
    </location>
</feature>
<sequence length="649" mass="67709">MTANELATLATAIARELLARGAAATLQYGLMGSPGLRALAGAEREIRASAGDGDRLALMDALLRRSVFASAAGNPRWAAWFAAADGERAARAIAEPDSAMAADAERPPAPAPTAVWQLAEAVVASVSALGPDAAARFVRSPGLQEVCAALLALTAAPTLALASAREEPRDNACDEPRMDAPGDAGRDEPRDAGRDAADLADAHYRPTRVALAVTLDAAVHASEDSEALALLSELLRALDHGSAPPQRVAVRALLASPSYPRLLALVLALPTTSAEQRRSLGELVAALSARCRRSMTELPSMTDEWPRRWGDLVGALLLTATALGPAPLAQRERALCEQAFALLRIAATTEHGRALAPPQFAALARVALAVVGQPATLTQSPAAWLDIFFRAVAETASEPATRQALPAAAIAAQMDHLLAVLCARPDIAAATPTLPSALLGSMFAAVSELSGAAPGELLDALLPRVYAVLTARPALLAAGYPQVLAALTGELSRHLRARDLCTAEAAAMLRATAVSLSENPRLFLETEPRLAGWVIDIVLSSTRERPRLSSVSSADIAAAALSALERCGHAALSHHGGTPLAHALQAVLTTTLDAAERNLGVRISIGDIPAVLGVVLDFWSQGRVGEAAYDETDFRECFDAAVRIARDRR</sequence>
<dbReference type="KEGG" id="hoh:Hoch_6658"/>
<dbReference type="AlphaFoldDB" id="D0LSY8"/>
<keyword evidence="3" id="KW-1185">Reference proteome</keyword>
<name>D0LSY8_HALO1</name>
<dbReference type="Proteomes" id="UP000001880">
    <property type="component" value="Chromosome"/>
</dbReference>
<accession>D0LSY8</accession>
<evidence type="ECO:0000256" key="1">
    <source>
        <dbReference type="SAM" id="MobiDB-lite"/>
    </source>
</evidence>
<organism evidence="2 3">
    <name type="scientific">Haliangium ochraceum (strain DSM 14365 / JCM 11303 / SMP-2)</name>
    <dbReference type="NCBI Taxonomy" id="502025"/>
    <lineage>
        <taxon>Bacteria</taxon>
        <taxon>Pseudomonadati</taxon>
        <taxon>Myxococcota</taxon>
        <taxon>Polyangia</taxon>
        <taxon>Haliangiales</taxon>
        <taxon>Kofleriaceae</taxon>
        <taxon>Haliangium</taxon>
    </lineage>
</organism>
<evidence type="ECO:0000313" key="2">
    <source>
        <dbReference type="EMBL" id="ACY19124.1"/>
    </source>
</evidence>
<dbReference type="RefSeq" id="WP_012831716.1">
    <property type="nucleotide sequence ID" value="NC_013440.1"/>
</dbReference>
<dbReference type="HOGENOM" id="CLU_421972_0_0_7"/>
<reference evidence="2 3" key="1">
    <citation type="journal article" date="2010" name="Stand. Genomic Sci.">
        <title>Complete genome sequence of Haliangium ochraceum type strain (SMP-2).</title>
        <authorList>
            <consortium name="US DOE Joint Genome Institute (JGI-PGF)"/>
            <person name="Ivanova N."/>
            <person name="Daum C."/>
            <person name="Lang E."/>
            <person name="Abt B."/>
            <person name="Kopitz M."/>
            <person name="Saunders E."/>
            <person name="Lapidus A."/>
            <person name="Lucas S."/>
            <person name="Glavina Del Rio T."/>
            <person name="Nolan M."/>
            <person name="Tice H."/>
            <person name="Copeland A."/>
            <person name="Cheng J.F."/>
            <person name="Chen F."/>
            <person name="Bruce D."/>
            <person name="Goodwin L."/>
            <person name="Pitluck S."/>
            <person name="Mavromatis K."/>
            <person name="Pati A."/>
            <person name="Mikhailova N."/>
            <person name="Chen A."/>
            <person name="Palaniappan K."/>
            <person name="Land M."/>
            <person name="Hauser L."/>
            <person name="Chang Y.J."/>
            <person name="Jeffries C.D."/>
            <person name="Detter J.C."/>
            <person name="Brettin T."/>
            <person name="Rohde M."/>
            <person name="Goker M."/>
            <person name="Bristow J."/>
            <person name="Markowitz V."/>
            <person name="Eisen J.A."/>
            <person name="Hugenholtz P."/>
            <person name="Kyrpides N.C."/>
            <person name="Klenk H.P."/>
        </authorList>
    </citation>
    <scope>NUCLEOTIDE SEQUENCE [LARGE SCALE GENOMIC DNA]</scope>
    <source>
        <strain evidence="3">DSM 14365 / CIP 107738 / JCM 11303 / AJ 13395 / SMP-2</strain>
    </source>
</reference>
<evidence type="ECO:0000313" key="3">
    <source>
        <dbReference type="Proteomes" id="UP000001880"/>
    </source>
</evidence>
<protein>
    <submittedName>
        <fullName evidence="2">Uncharacterized protein</fullName>
    </submittedName>
</protein>
<dbReference type="EMBL" id="CP001804">
    <property type="protein sequence ID" value="ACY19124.1"/>
    <property type="molecule type" value="Genomic_DNA"/>
</dbReference>